<organism evidence="1 2">
    <name type="scientific">Lindgomyces ingoldianus</name>
    <dbReference type="NCBI Taxonomy" id="673940"/>
    <lineage>
        <taxon>Eukaryota</taxon>
        <taxon>Fungi</taxon>
        <taxon>Dikarya</taxon>
        <taxon>Ascomycota</taxon>
        <taxon>Pezizomycotina</taxon>
        <taxon>Dothideomycetes</taxon>
        <taxon>Pleosporomycetidae</taxon>
        <taxon>Pleosporales</taxon>
        <taxon>Lindgomycetaceae</taxon>
        <taxon>Lindgomyces</taxon>
    </lineage>
</organism>
<dbReference type="Proteomes" id="UP000799755">
    <property type="component" value="Unassembled WGS sequence"/>
</dbReference>
<protein>
    <submittedName>
        <fullName evidence="1">Uncharacterized protein</fullName>
    </submittedName>
</protein>
<name>A0ACB6R4V8_9PLEO</name>
<comment type="caution">
    <text evidence="1">The sequence shown here is derived from an EMBL/GenBank/DDBJ whole genome shotgun (WGS) entry which is preliminary data.</text>
</comment>
<accession>A0ACB6R4V8</accession>
<evidence type="ECO:0000313" key="1">
    <source>
        <dbReference type="EMBL" id="KAF2473562.1"/>
    </source>
</evidence>
<evidence type="ECO:0000313" key="2">
    <source>
        <dbReference type="Proteomes" id="UP000799755"/>
    </source>
</evidence>
<proteinExistence type="predicted"/>
<reference evidence="1" key="1">
    <citation type="journal article" date="2020" name="Stud. Mycol.">
        <title>101 Dothideomycetes genomes: a test case for predicting lifestyles and emergence of pathogens.</title>
        <authorList>
            <person name="Haridas S."/>
            <person name="Albert R."/>
            <person name="Binder M."/>
            <person name="Bloem J."/>
            <person name="Labutti K."/>
            <person name="Salamov A."/>
            <person name="Andreopoulos B."/>
            <person name="Baker S."/>
            <person name="Barry K."/>
            <person name="Bills G."/>
            <person name="Bluhm B."/>
            <person name="Cannon C."/>
            <person name="Castanera R."/>
            <person name="Culley D."/>
            <person name="Daum C."/>
            <person name="Ezra D."/>
            <person name="Gonzalez J."/>
            <person name="Henrissat B."/>
            <person name="Kuo A."/>
            <person name="Liang C."/>
            <person name="Lipzen A."/>
            <person name="Lutzoni F."/>
            <person name="Magnuson J."/>
            <person name="Mondo S."/>
            <person name="Nolan M."/>
            <person name="Ohm R."/>
            <person name="Pangilinan J."/>
            <person name="Park H.-J."/>
            <person name="Ramirez L."/>
            <person name="Alfaro M."/>
            <person name="Sun H."/>
            <person name="Tritt A."/>
            <person name="Yoshinaga Y."/>
            <person name="Zwiers L.-H."/>
            <person name="Turgeon B."/>
            <person name="Goodwin S."/>
            <person name="Spatafora J."/>
            <person name="Crous P."/>
            <person name="Grigoriev I."/>
        </authorList>
    </citation>
    <scope>NUCLEOTIDE SEQUENCE</scope>
    <source>
        <strain evidence="1">ATCC 200398</strain>
    </source>
</reference>
<gene>
    <name evidence="1" type="ORF">BDR25DRAFT_392124</name>
</gene>
<sequence length="442" mass="49737">MVLHRKWAVNSGVTGKHADPITARAAKRGKLVIRELQLFQAGEYDWTREQSWTCYVIDCRDLLRGAKDGKNCCQVYRHCFKTRRMKITGVSQPLMRGSIVTRLFVSSHRAVGCSRGSRMRKINFLPFQESPNRSLPALMTKAIIDKLVRSTRWCNSHFLRLGKAESLGTKCLSAPPKTAHKGRLTSTANQLNLANRSLARDSIRTRVKRARPALLFETRCASTPMLISSLFGIHHRNQGVVATWASSWSGSGICAVDGNINFFMRDWSANGSESIHLFIEWWNFMTWVDVLELELELAAVLSTHTTALLPRTSWRKGGDIAYQLGPAAREIFWKVFLLGLTILMLFQGCSPHARPLMVGLKNTISAPTEFSRNLVWSLSGGLSGTGLQGWVFGTTFSLSRTRVLKRMLQGERLARVIWEQFFIVPQRGAGLEVVYLTGKLRL</sequence>
<keyword evidence="2" id="KW-1185">Reference proteome</keyword>
<dbReference type="EMBL" id="MU003499">
    <property type="protein sequence ID" value="KAF2473562.1"/>
    <property type="molecule type" value="Genomic_DNA"/>
</dbReference>